<comment type="caution">
    <text evidence="2">The sequence shown here is derived from an EMBL/GenBank/DDBJ whole genome shotgun (WGS) entry which is preliminary data.</text>
</comment>
<feature type="region of interest" description="Disordered" evidence="1">
    <location>
        <begin position="38"/>
        <end position="142"/>
    </location>
</feature>
<name>A0A8H6SZX2_MYCCL</name>
<dbReference type="EMBL" id="JACAZE010000008">
    <property type="protein sequence ID" value="KAF7308481.1"/>
    <property type="molecule type" value="Genomic_DNA"/>
</dbReference>
<evidence type="ECO:0000256" key="1">
    <source>
        <dbReference type="SAM" id="MobiDB-lite"/>
    </source>
</evidence>
<gene>
    <name evidence="2" type="ORF">HMN09_00697100</name>
</gene>
<dbReference type="GO" id="GO:0030008">
    <property type="term" value="C:TRAPP complex"/>
    <property type="evidence" value="ECO:0007669"/>
    <property type="project" value="TreeGrafter"/>
</dbReference>
<keyword evidence="3" id="KW-1185">Reference proteome</keyword>
<dbReference type="InterPro" id="IPR011990">
    <property type="entry name" value="TPR-like_helical_dom_sf"/>
</dbReference>
<dbReference type="GO" id="GO:0005794">
    <property type="term" value="C:Golgi apparatus"/>
    <property type="evidence" value="ECO:0007669"/>
    <property type="project" value="TreeGrafter"/>
</dbReference>
<dbReference type="SUPFAM" id="SSF48452">
    <property type="entry name" value="TPR-like"/>
    <property type="match status" value="1"/>
</dbReference>
<accession>A0A8H6SZX2</accession>
<reference evidence="2" key="1">
    <citation type="submission" date="2020-05" db="EMBL/GenBank/DDBJ databases">
        <title>Mycena genomes resolve the evolution of fungal bioluminescence.</title>
        <authorList>
            <person name="Tsai I.J."/>
        </authorList>
    </citation>
    <scope>NUCLEOTIDE SEQUENCE</scope>
    <source>
        <strain evidence="2">110903Hualien_Pintung</strain>
    </source>
</reference>
<dbReference type="PANTHER" id="PTHR21581">
    <property type="entry name" value="D-ALANYL-D-ALANINE CARBOXYPEPTIDASE"/>
    <property type="match status" value="1"/>
</dbReference>
<protein>
    <submittedName>
        <fullName evidence="2">Tetratricopeptide repeat protein 15-like</fullName>
    </submittedName>
</protein>
<proteinExistence type="predicted"/>
<dbReference type="Proteomes" id="UP000613580">
    <property type="component" value="Unassembled WGS sequence"/>
</dbReference>
<dbReference type="PANTHER" id="PTHR21581:SF6">
    <property type="entry name" value="TRAFFICKING PROTEIN PARTICLE COMPLEX SUBUNIT 12"/>
    <property type="match status" value="1"/>
</dbReference>
<feature type="compositionally biased region" description="Low complexity" evidence="1">
    <location>
        <begin position="57"/>
        <end position="81"/>
    </location>
</feature>
<organism evidence="2 3">
    <name type="scientific">Mycena chlorophos</name>
    <name type="common">Agaric fungus</name>
    <name type="synonym">Agaricus chlorophos</name>
    <dbReference type="NCBI Taxonomy" id="658473"/>
    <lineage>
        <taxon>Eukaryota</taxon>
        <taxon>Fungi</taxon>
        <taxon>Dikarya</taxon>
        <taxon>Basidiomycota</taxon>
        <taxon>Agaricomycotina</taxon>
        <taxon>Agaricomycetes</taxon>
        <taxon>Agaricomycetidae</taxon>
        <taxon>Agaricales</taxon>
        <taxon>Marasmiineae</taxon>
        <taxon>Mycenaceae</taxon>
        <taxon>Mycena</taxon>
    </lineage>
</organism>
<evidence type="ECO:0000313" key="3">
    <source>
        <dbReference type="Proteomes" id="UP000613580"/>
    </source>
</evidence>
<evidence type="ECO:0000313" key="2">
    <source>
        <dbReference type="EMBL" id="KAF7308481.1"/>
    </source>
</evidence>
<dbReference type="OrthoDB" id="428342at2759"/>
<feature type="region of interest" description="Disordered" evidence="1">
    <location>
        <begin position="171"/>
        <end position="199"/>
    </location>
</feature>
<sequence length="578" mass="63113">MPIARRTTAFSSRSIALELFPAPKWPMKVVSKLIKRRGRAGHPRLPPAIIHPPSPVPSIIASSDSSSSSSSSIMSEPATPSTTQLAESVLFGESQSDAASSVGPYVEPEVPDPFLIDDEGSDDGHDNAAATPVATSPSDPALGPIQEVTIPLVAPIPISPNALASPLLQSPNLNLNKEVPPPPPPPHTHSQDSDSDEEDAPELYLPALVIPTMFLPLPNTDPLTTLLNKYIHPPEKRPMRDLTGEWQRTDFHALVMSNSWRALARMARDRIVTSDPEDLSLVLGLWYLRLSSLARLRLFNQTTAECTNLFTLLNGIEPPATRQWLFDRILPFELEVINARLKYWAGDHMGYLDALYLLLRKCKARSRRARGDSTIVAMWKERGARVCLIIASQLVEMKDYAAATKLLEPLCEQREGDTQINSAALRSAIARIYLQCGNLNMAAVHFELAAAPEAGAPESMVEMNAALMAAAEGDWGQVVEILKGEALQQDGPERFVAVNNLCVALLSQGKLREGIAVMEGALKESPESVVIAEPFLFNLSTLYELRSATAIENKRNLLIQVAKWSGDGLKTTCLKMPT</sequence>
<feature type="compositionally biased region" description="Pro residues" evidence="1">
    <location>
        <begin position="44"/>
        <end position="56"/>
    </location>
</feature>
<dbReference type="AlphaFoldDB" id="A0A8H6SZX2"/>
<dbReference type="Gene3D" id="1.25.40.10">
    <property type="entry name" value="Tetratricopeptide repeat domain"/>
    <property type="match status" value="1"/>
</dbReference>